<feature type="transmembrane region" description="Helical" evidence="8">
    <location>
        <begin position="240"/>
        <end position="260"/>
    </location>
</feature>
<feature type="transmembrane region" description="Helical" evidence="8">
    <location>
        <begin position="266"/>
        <end position="284"/>
    </location>
</feature>
<keyword evidence="6 8" id="KW-1133">Transmembrane helix</keyword>
<keyword evidence="7 8" id="KW-0472">Membrane</keyword>
<feature type="transmembrane region" description="Helical" evidence="8">
    <location>
        <begin position="178"/>
        <end position="198"/>
    </location>
</feature>
<feature type="transmembrane region" description="Helical" evidence="8">
    <location>
        <begin position="7"/>
        <end position="26"/>
    </location>
</feature>
<keyword evidence="4" id="KW-1003">Cell membrane</keyword>
<sequence>MTRDQIHGFYLALTAYLWWGLSPLYFKVVSAADPQEVLSHRVIWSVVLLAVILSLRGKWPQVKETFSSPKIWGWLLLSALLVSTNWLIFIWSISVDRLVESSLGYYINPLVNVLLGVLVLKEKLRLLQGAAVALAAVAVAFLAFQGGQFPWIALTLAFTFGIYGLIRKRLPVGAQDGLFVETVMLAPVAIGFLVWSSVRGEAAFLSISWDLDLLLFLAGAVTTLPLVCFAAAARRLNYSTIGMIQYVSPTVNLLIAVFLFGEIFTWVHAVTFGLIWLAVLLYSSQSLMEMKRIRKQVAL</sequence>
<keyword evidence="11" id="KW-1185">Reference proteome</keyword>
<reference evidence="10" key="1">
    <citation type="submission" date="2022-12" db="EMBL/GenBank/DDBJ databases">
        <title>Bacterial isolates from different developmental stages of Nematostella vectensis.</title>
        <authorList>
            <person name="Fraune S."/>
        </authorList>
    </citation>
    <scope>NUCLEOTIDE SEQUENCE</scope>
    <source>
        <strain evidence="10">G21630-S1</strain>
    </source>
</reference>
<dbReference type="SUPFAM" id="SSF103481">
    <property type="entry name" value="Multidrug resistance efflux transporter EmrE"/>
    <property type="match status" value="2"/>
</dbReference>
<feature type="domain" description="EamA" evidence="9">
    <location>
        <begin position="8"/>
        <end position="142"/>
    </location>
</feature>
<evidence type="ECO:0000313" key="11">
    <source>
        <dbReference type="Proteomes" id="UP001069802"/>
    </source>
</evidence>
<evidence type="ECO:0000256" key="3">
    <source>
        <dbReference type="ARBA" id="ARBA00022448"/>
    </source>
</evidence>
<evidence type="ECO:0000256" key="7">
    <source>
        <dbReference type="ARBA" id="ARBA00023136"/>
    </source>
</evidence>
<comment type="subcellular location">
    <subcellularLocation>
        <location evidence="1">Cell membrane</location>
        <topology evidence="1">Multi-pass membrane protein</topology>
    </subcellularLocation>
</comment>
<name>A0ABT4LIE5_9PROT</name>
<organism evidence="10 11">
    <name type="scientific">Kiloniella laminariae</name>
    <dbReference type="NCBI Taxonomy" id="454162"/>
    <lineage>
        <taxon>Bacteria</taxon>
        <taxon>Pseudomonadati</taxon>
        <taxon>Pseudomonadota</taxon>
        <taxon>Alphaproteobacteria</taxon>
        <taxon>Rhodospirillales</taxon>
        <taxon>Kiloniellaceae</taxon>
        <taxon>Kiloniella</taxon>
    </lineage>
</organism>
<dbReference type="Pfam" id="PF00892">
    <property type="entry name" value="EamA"/>
    <property type="match status" value="2"/>
</dbReference>
<dbReference type="PANTHER" id="PTHR22911:SF137">
    <property type="entry name" value="SOLUTE CARRIER FAMILY 35 MEMBER G2-RELATED"/>
    <property type="match status" value="1"/>
</dbReference>
<comment type="caution">
    <text evidence="10">The sequence shown here is derived from an EMBL/GenBank/DDBJ whole genome shotgun (WGS) entry which is preliminary data.</text>
</comment>
<evidence type="ECO:0000259" key="9">
    <source>
        <dbReference type="Pfam" id="PF00892"/>
    </source>
</evidence>
<feature type="transmembrane region" description="Helical" evidence="8">
    <location>
        <begin position="38"/>
        <end position="59"/>
    </location>
</feature>
<protein>
    <submittedName>
        <fullName evidence="10">EamA family transporter RarD</fullName>
    </submittedName>
</protein>
<evidence type="ECO:0000256" key="5">
    <source>
        <dbReference type="ARBA" id="ARBA00022692"/>
    </source>
</evidence>
<evidence type="ECO:0000256" key="4">
    <source>
        <dbReference type="ARBA" id="ARBA00022475"/>
    </source>
</evidence>
<comment type="similarity">
    <text evidence="2">Belongs to the EamA transporter family.</text>
</comment>
<evidence type="ECO:0000313" key="10">
    <source>
        <dbReference type="EMBL" id="MCZ4280871.1"/>
    </source>
</evidence>
<feature type="transmembrane region" description="Helical" evidence="8">
    <location>
        <begin position="213"/>
        <end position="233"/>
    </location>
</feature>
<dbReference type="PANTHER" id="PTHR22911">
    <property type="entry name" value="ACYL-MALONYL CONDENSING ENZYME-RELATED"/>
    <property type="match status" value="1"/>
</dbReference>
<feature type="transmembrane region" description="Helical" evidence="8">
    <location>
        <begin position="127"/>
        <end position="143"/>
    </location>
</feature>
<dbReference type="InterPro" id="IPR037185">
    <property type="entry name" value="EmrE-like"/>
</dbReference>
<keyword evidence="5 8" id="KW-0812">Transmembrane</keyword>
<evidence type="ECO:0000256" key="2">
    <source>
        <dbReference type="ARBA" id="ARBA00007362"/>
    </source>
</evidence>
<evidence type="ECO:0000256" key="8">
    <source>
        <dbReference type="SAM" id="Phobius"/>
    </source>
</evidence>
<accession>A0ABT4LIE5</accession>
<feature type="transmembrane region" description="Helical" evidence="8">
    <location>
        <begin position="103"/>
        <end position="120"/>
    </location>
</feature>
<dbReference type="NCBIfam" id="TIGR00688">
    <property type="entry name" value="rarD"/>
    <property type="match status" value="1"/>
</dbReference>
<dbReference type="RefSeq" id="WP_269423041.1">
    <property type="nucleotide sequence ID" value="NZ_JAPWGY010000002.1"/>
</dbReference>
<feature type="transmembrane region" description="Helical" evidence="8">
    <location>
        <begin position="71"/>
        <end position="91"/>
    </location>
</feature>
<dbReference type="Proteomes" id="UP001069802">
    <property type="component" value="Unassembled WGS sequence"/>
</dbReference>
<dbReference type="InterPro" id="IPR004626">
    <property type="entry name" value="RarD"/>
</dbReference>
<feature type="transmembrane region" description="Helical" evidence="8">
    <location>
        <begin position="149"/>
        <end position="166"/>
    </location>
</feature>
<dbReference type="EMBL" id="JAPWGY010000002">
    <property type="protein sequence ID" value="MCZ4280871.1"/>
    <property type="molecule type" value="Genomic_DNA"/>
</dbReference>
<evidence type="ECO:0000256" key="1">
    <source>
        <dbReference type="ARBA" id="ARBA00004651"/>
    </source>
</evidence>
<proteinExistence type="inferred from homology"/>
<gene>
    <name evidence="10" type="primary">rarD</name>
    <name evidence="10" type="ORF">O4H49_08795</name>
</gene>
<keyword evidence="3" id="KW-0813">Transport</keyword>
<evidence type="ECO:0000256" key="6">
    <source>
        <dbReference type="ARBA" id="ARBA00022989"/>
    </source>
</evidence>
<dbReference type="InterPro" id="IPR000620">
    <property type="entry name" value="EamA_dom"/>
</dbReference>
<feature type="domain" description="EamA" evidence="9">
    <location>
        <begin position="152"/>
        <end position="283"/>
    </location>
</feature>